<dbReference type="InterPro" id="IPR036388">
    <property type="entry name" value="WH-like_DNA-bd_sf"/>
</dbReference>
<dbReference type="CDD" id="cd05013">
    <property type="entry name" value="SIS_RpiR"/>
    <property type="match status" value="1"/>
</dbReference>
<dbReference type="EMBL" id="VDFV01000006">
    <property type="protein sequence ID" value="TNC72735.1"/>
    <property type="molecule type" value="Genomic_DNA"/>
</dbReference>
<organism evidence="6 7">
    <name type="scientific">Rubellimicrobium roseum</name>
    <dbReference type="NCBI Taxonomy" id="687525"/>
    <lineage>
        <taxon>Bacteria</taxon>
        <taxon>Pseudomonadati</taxon>
        <taxon>Pseudomonadota</taxon>
        <taxon>Alphaproteobacteria</taxon>
        <taxon>Rhodobacterales</taxon>
        <taxon>Roseobacteraceae</taxon>
        <taxon>Rubellimicrobium</taxon>
    </lineage>
</organism>
<gene>
    <name evidence="6" type="ORF">FHG71_07460</name>
</gene>
<evidence type="ECO:0000256" key="1">
    <source>
        <dbReference type="ARBA" id="ARBA00023015"/>
    </source>
</evidence>
<comment type="caution">
    <text evidence="6">The sequence shown here is derived from an EMBL/GenBank/DDBJ whole genome shotgun (WGS) entry which is preliminary data.</text>
</comment>
<protein>
    <submittedName>
        <fullName evidence="6">MurR/RpiR family transcriptional regulator</fullName>
    </submittedName>
</protein>
<dbReference type="InterPro" id="IPR009057">
    <property type="entry name" value="Homeodomain-like_sf"/>
</dbReference>
<dbReference type="SUPFAM" id="SSF53697">
    <property type="entry name" value="SIS domain"/>
    <property type="match status" value="1"/>
</dbReference>
<evidence type="ECO:0000259" key="4">
    <source>
        <dbReference type="PROSITE" id="PS51071"/>
    </source>
</evidence>
<dbReference type="InterPro" id="IPR047640">
    <property type="entry name" value="RpiR-like"/>
</dbReference>
<keyword evidence="7" id="KW-1185">Reference proteome</keyword>
<dbReference type="Pfam" id="PF01380">
    <property type="entry name" value="SIS"/>
    <property type="match status" value="1"/>
</dbReference>
<dbReference type="PANTHER" id="PTHR30514">
    <property type="entry name" value="GLUCOKINASE"/>
    <property type="match status" value="1"/>
</dbReference>
<dbReference type="PROSITE" id="PS51464">
    <property type="entry name" value="SIS"/>
    <property type="match status" value="1"/>
</dbReference>
<evidence type="ECO:0000259" key="5">
    <source>
        <dbReference type="PROSITE" id="PS51464"/>
    </source>
</evidence>
<dbReference type="InterPro" id="IPR046348">
    <property type="entry name" value="SIS_dom_sf"/>
</dbReference>
<dbReference type="PANTHER" id="PTHR30514:SF1">
    <property type="entry name" value="HTH-TYPE TRANSCRIPTIONAL REGULATOR HEXR-RELATED"/>
    <property type="match status" value="1"/>
</dbReference>
<dbReference type="GO" id="GO:0003700">
    <property type="term" value="F:DNA-binding transcription factor activity"/>
    <property type="evidence" value="ECO:0007669"/>
    <property type="project" value="InterPro"/>
</dbReference>
<dbReference type="InterPro" id="IPR001347">
    <property type="entry name" value="SIS_dom"/>
</dbReference>
<keyword evidence="2" id="KW-0238">DNA-binding</keyword>
<evidence type="ECO:0000256" key="2">
    <source>
        <dbReference type="ARBA" id="ARBA00023125"/>
    </source>
</evidence>
<dbReference type="Gene3D" id="1.10.10.10">
    <property type="entry name" value="Winged helix-like DNA-binding domain superfamily/Winged helix DNA-binding domain"/>
    <property type="match status" value="1"/>
</dbReference>
<dbReference type="SUPFAM" id="SSF46689">
    <property type="entry name" value="Homeodomain-like"/>
    <property type="match status" value="1"/>
</dbReference>
<dbReference type="GO" id="GO:0097367">
    <property type="term" value="F:carbohydrate derivative binding"/>
    <property type="evidence" value="ECO:0007669"/>
    <property type="project" value="InterPro"/>
</dbReference>
<keyword evidence="3" id="KW-0804">Transcription</keyword>
<evidence type="ECO:0000313" key="7">
    <source>
        <dbReference type="Proteomes" id="UP000305709"/>
    </source>
</evidence>
<dbReference type="InterPro" id="IPR000281">
    <property type="entry name" value="HTH_RpiR"/>
</dbReference>
<dbReference type="PROSITE" id="PS51071">
    <property type="entry name" value="HTH_RPIR"/>
    <property type="match status" value="1"/>
</dbReference>
<dbReference type="RefSeq" id="WP_139081008.1">
    <property type="nucleotide sequence ID" value="NZ_VDFV01000006.1"/>
</dbReference>
<dbReference type="InterPro" id="IPR035472">
    <property type="entry name" value="RpiR-like_SIS"/>
</dbReference>
<dbReference type="Gene3D" id="3.40.50.10490">
    <property type="entry name" value="Glucose-6-phosphate isomerase like protein, domain 1"/>
    <property type="match status" value="1"/>
</dbReference>
<feature type="domain" description="SIS" evidence="5">
    <location>
        <begin position="134"/>
        <end position="279"/>
    </location>
</feature>
<dbReference type="Pfam" id="PF01418">
    <property type="entry name" value="HTH_6"/>
    <property type="match status" value="1"/>
</dbReference>
<reference evidence="6 7" key="1">
    <citation type="submission" date="2019-06" db="EMBL/GenBank/DDBJ databases">
        <authorList>
            <person name="Jiang L."/>
        </authorList>
    </citation>
    <scope>NUCLEOTIDE SEQUENCE [LARGE SCALE GENOMIC DNA]</scope>
    <source>
        <strain evidence="6 7">YIM 48858</strain>
    </source>
</reference>
<dbReference type="OrthoDB" id="8582409at2"/>
<name>A0A5C4NFS5_9RHOB</name>
<dbReference type="GO" id="GO:1901135">
    <property type="term" value="P:carbohydrate derivative metabolic process"/>
    <property type="evidence" value="ECO:0007669"/>
    <property type="project" value="InterPro"/>
</dbReference>
<evidence type="ECO:0000313" key="6">
    <source>
        <dbReference type="EMBL" id="TNC72735.1"/>
    </source>
</evidence>
<dbReference type="Proteomes" id="UP000305709">
    <property type="component" value="Unassembled WGS sequence"/>
</dbReference>
<dbReference type="GO" id="GO:0003677">
    <property type="term" value="F:DNA binding"/>
    <property type="evidence" value="ECO:0007669"/>
    <property type="project" value="UniProtKB-KW"/>
</dbReference>
<keyword evidence="1" id="KW-0805">Transcription regulation</keyword>
<feature type="domain" description="HTH rpiR-type" evidence="4">
    <location>
        <begin position="5"/>
        <end position="81"/>
    </location>
</feature>
<accession>A0A5C4NFS5</accession>
<evidence type="ECO:0000256" key="3">
    <source>
        <dbReference type="ARBA" id="ARBA00023163"/>
    </source>
</evidence>
<sequence>MTDDIGILQHIQSLRGSLKPSLRTVADAVLARPAEARSMNIKELASSCGVSEASISRFVRGIGLPNYRAFQLRMVEEGASGTPTRGQTPDDGLIYENIGRNDTAATILTKVAHRNADVARACLSTLDPVVLEKAARMVEKAKTLYFFAAGLSALAAENALLRFARIGKPAIFHRDRNNQILLAGSLQPGSLAIAISDSGRTNQTVTALYAAKAAGVPTIAITAFAEAPLAKHADLTLITPAGYQPAGDEPLYYESMVSKFGQLLAIDVLYSLVAVHDYEASTAAVRRGNQFIQASRTARRQNDTD</sequence>
<proteinExistence type="predicted"/>
<dbReference type="AlphaFoldDB" id="A0A5C4NFS5"/>